<dbReference type="EMBL" id="ML743552">
    <property type="protein sequence ID" value="KAE8143443.1"/>
    <property type="molecule type" value="Genomic_DNA"/>
</dbReference>
<dbReference type="InterPro" id="IPR015797">
    <property type="entry name" value="NUDIX_hydrolase-like_dom_sf"/>
</dbReference>
<dbReference type="PROSITE" id="PS51462">
    <property type="entry name" value="NUDIX"/>
    <property type="match status" value="1"/>
</dbReference>
<evidence type="ECO:0000313" key="2">
    <source>
        <dbReference type="EMBL" id="KAE8143443.1"/>
    </source>
</evidence>
<accession>A0A5N6TAT5</accession>
<dbReference type="GO" id="GO:0044715">
    <property type="term" value="F:8-oxo-dGDP phosphatase activity"/>
    <property type="evidence" value="ECO:0007669"/>
    <property type="project" value="TreeGrafter"/>
</dbReference>
<dbReference type="RefSeq" id="XP_031919506.1">
    <property type="nucleotide sequence ID" value="XM_032053158.1"/>
</dbReference>
<dbReference type="Proteomes" id="UP000325672">
    <property type="component" value="Unassembled WGS sequence"/>
</dbReference>
<dbReference type="PANTHER" id="PTHR13622">
    <property type="entry name" value="THIAMIN PYROPHOSPHOKINASE"/>
    <property type="match status" value="1"/>
</dbReference>
<dbReference type="Pfam" id="PF15916">
    <property type="entry name" value="DUF4743"/>
    <property type="match status" value="1"/>
</dbReference>
<proteinExistence type="predicted"/>
<name>A0A5N6TAT5_ASPPS</name>
<feature type="domain" description="Nudix hydrolase" evidence="1">
    <location>
        <begin position="135"/>
        <end position="281"/>
    </location>
</feature>
<organism evidence="2 3">
    <name type="scientific">Aspergillus pseudotamarii</name>
    <dbReference type="NCBI Taxonomy" id="132259"/>
    <lineage>
        <taxon>Eukaryota</taxon>
        <taxon>Fungi</taxon>
        <taxon>Dikarya</taxon>
        <taxon>Ascomycota</taxon>
        <taxon>Pezizomycotina</taxon>
        <taxon>Eurotiomycetes</taxon>
        <taxon>Eurotiomycetidae</taxon>
        <taxon>Eurotiales</taxon>
        <taxon>Aspergillaceae</taxon>
        <taxon>Aspergillus</taxon>
        <taxon>Aspergillus subgen. Circumdati</taxon>
    </lineage>
</organism>
<evidence type="ECO:0000259" key="1">
    <source>
        <dbReference type="PROSITE" id="PS51462"/>
    </source>
</evidence>
<dbReference type="CDD" id="cd03676">
    <property type="entry name" value="NUDIX_Tnr3_like"/>
    <property type="match status" value="1"/>
</dbReference>
<dbReference type="SUPFAM" id="SSF55811">
    <property type="entry name" value="Nudix"/>
    <property type="match status" value="1"/>
</dbReference>
<reference evidence="2 3" key="1">
    <citation type="submission" date="2019-04" db="EMBL/GenBank/DDBJ databases">
        <title>Friends and foes A comparative genomics study of 23 Aspergillus species from section Flavi.</title>
        <authorList>
            <consortium name="DOE Joint Genome Institute"/>
            <person name="Kjaerbolling I."/>
            <person name="Vesth T."/>
            <person name="Frisvad J.C."/>
            <person name="Nybo J.L."/>
            <person name="Theobald S."/>
            <person name="Kildgaard S."/>
            <person name="Isbrandt T."/>
            <person name="Kuo A."/>
            <person name="Sato A."/>
            <person name="Lyhne E.K."/>
            <person name="Kogle M.E."/>
            <person name="Wiebenga A."/>
            <person name="Kun R.S."/>
            <person name="Lubbers R.J."/>
            <person name="Makela M.R."/>
            <person name="Barry K."/>
            <person name="Chovatia M."/>
            <person name="Clum A."/>
            <person name="Daum C."/>
            <person name="Haridas S."/>
            <person name="He G."/>
            <person name="LaButti K."/>
            <person name="Lipzen A."/>
            <person name="Mondo S."/>
            <person name="Riley R."/>
            <person name="Salamov A."/>
            <person name="Simmons B.A."/>
            <person name="Magnuson J.K."/>
            <person name="Henrissat B."/>
            <person name="Mortensen U.H."/>
            <person name="Larsen T.O."/>
            <person name="Devries R.P."/>
            <person name="Grigoriev I.V."/>
            <person name="Machida M."/>
            <person name="Baker S.E."/>
            <person name="Andersen M.R."/>
        </authorList>
    </citation>
    <scope>NUCLEOTIDE SEQUENCE [LARGE SCALE GENOMIC DNA]</scope>
    <source>
        <strain evidence="2 3">CBS 117625</strain>
    </source>
</reference>
<gene>
    <name evidence="2" type="ORF">BDV38DRAFT_233701</name>
</gene>
<dbReference type="InterPro" id="IPR000086">
    <property type="entry name" value="NUDIX_hydrolase_dom"/>
</dbReference>
<dbReference type="AlphaFoldDB" id="A0A5N6TAT5"/>
<protein>
    <recommendedName>
        <fullName evidence="1">Nudix hydrolase domain-containing protein</fullName>
    </recommendedName>
</protein>
<dbReference type="PANTHER" id="PTHR13622:SF13">
    <property type="entry name" value="NUDIX HYDROLASE DOMAIN-CONTAINING PROTEIN"/>
    <property type="match status" value="1"/>
</dbReference>
<sequence length="320" mass="36218">MSQSILDVVKECDNFTPSDGPPSHSRVLDKRYAFIVNGYDVTLGYIPRETFEKIKWSFWWEIDHYRRTVTLMVPITATSESRSRLVKETLQATRELGAISILENWRDETFPVYGPQGQVLLEIERCASALFGIVAYNVQLVCYITTEQGLQVWIGRRSDSEHKPTNSGMLNTTVAGGLPSGKLPIEALLWKAQEKASLPKDTVRSKVQSVGHLTYFHVQSRARGETGLLQPGVEYLYELELDASITPRSSSEVESFTLYTVKEVLHALKAGQFKPNSAIAITKFLISHRILNAENEPDYTEILSHLHRELEFPCVILPYK</sequence>
<keyword evidence="3" id="KW-1185">Reference proteome</keyword>
<dbReference type="OrthoDB" id="10261522at2759"/>
<dbReference type="Gene3D" id="3.90.79.10">
    <property type="entry name" value="Nucleoside Triphosphate Pyrophosphohydrolase"/>
    <property type="match status" value="1"/>
</dbReference>
<evidence type="ECO:0000313" key="3">
    <source>
        <dbReference type="Proteomes" id="UP000325672"/>
    </source>
</evidence>
<dbReference type="InterPro" id="IPR031804">
    <property type="entry name" value="DUF4743"/>
</dbReference>
<dbReference type="GeneID" id="43637368"/>